<evidence type="ECO:0000259" key="3">
    <source>
        <dbReference type="PROSITE" id="PS50011"/>
    </source>
</evidence>
<proteinExistence type="predicted"/>
<dbReference type="Gene3D" id="1.10.510.10">
    <property type="entry name" value="Transferase(Phosphotransferase) domain 1"/>
    <property type="match status" value="1"/>
</dbReference>
<dbReference type="SUPFAM" id="SSF56112">
    <property type="entry name" value="Protein kinase-like (PK-like)"/>
    <property type="match status" value="1"/>
</dbReference>
<evidence type="ECO:0000313" key="5">
    <source>
        <dbReference type="Proteomes" id="UP000604825"/>
    </source>
</evidence>
<dbReference type="PROSITE" id="PS50011">
    <property type="entry name" value="PROTEIN_KINASE_DOM"/>
    <property type="match status" value="1"/>
</dbReference>
<sequence length="155" mass="17616">MRGTFGYMAPEVISVGKAPVTERCDVYSFGMLLFELIGRRKNMDNNAPESHKFLPLLAWTMYEQGNLLELVKECHYPVAASDEEQWKEAAERMCKVAFLCVQEQPEERPTMSTVVNMLEGHMEIPPPVYPFGWMYPQEASAGSGSKSEVFIRIDT</sequence>
<dbReference type="OrthoDB" id="692503at2759"/>
<comment type="caution">
    <text evidence="4">The sequence shown here is derived from an EMBL/GenBank/DDBJ whole genome shotgun (WGS) entry which is preliminary data.</text>
</comment>
<accession>A0A811NA09</accession>
<feature type="domain" description="Protein kinase" evidence="3">
    <location>
        <begin position="1"/>
        <end position="124"/>
    </location>
</feature>
<gene>
    <name evidence="4" type="ORF">NCGR_LOCUS14630</name>
</gene>
<evidence type="ECO:0000313" key="4">
    <source>
        <dbReference type="EMBL" id="CAD6221319.1"/>
    </source>
</evidence>
<dbReference type="GO" id="GO:0004672">
    <property type="term" value="F:protein kinase activity"/>
    <property type="evidence" value="ECO:0007669"/>
    <property type="project" value="InterPro"/>
</dbReference>
<reference evidence="4" key="1">
    <citation type="submission" date="2020-10" db="EMBL/GenBank/DDBJ databases">
        <authorList>
            <person name="Han B."/>
            <person name="Lu T."/>
            <person name="Zhao Q."/>
            <person name="Huang X."/>
            <person name="Zhao Y."/>
        </authorList>
    </citation>
    <scope>NUCLEOTIDE SEQUENCE</scope>
</reference>
<dbReference type="Proteomes" id="UP000604825">
    <property type="component" value="Unassembled WGS sequence"/>
</dbReference>
<protein>
    <recommendedName>
        <fullName evidence="3">Protein kinase domain-containing protein</fullName>
    </recommendedName>
</protein>
<keyword evidence="2" id="KW-0430">Lectin</keyword>
<dbReference type="AlphaFoldDB" id="A0A811NA09"/>
<dbReference type="PANTHER" id="PTHR47976:SF115">
    <property type="entry name" value="RECEPTOR-LIKE SERINE_THREONINE-PROTEIN KINASE"/>
    <property type="match status" value="1"/>
</dbReference>
<organism evidence="4 5">
    <name type="scientific">Miscanthus lutarioriparius</name>
    <dbReference type="NCBI Taxonomy" id="422564"/>
    <lineage>
        <taxon>Eukaryota</taxon>
        <taxon>Viridiplantae</taxon>
        <taxon>Streptophyta</taxon>
        <taxon>Embryophyta</taxon>
        <taxon>Tracheophyta</taxon>
        <taxon>Spermatophyta</taxon>
        <taxon>Magnoliopsida</taxon>
        <taxon>Liliopsida</taxon>
        <taxon>Poales</taxon>
        <taxon>Poaceae</taxon>
        <taxon>PACMAD clade</taxon>
        <taxon>Panicoideae</taxon>
        <taxon>Andropogonodae</taxon>
        <taxon>Andropogoneae</taxon>
        <taxon>Saccharinae</taxon>
        <taxon>Miscanthus</taxon>
    </lineage>
</organism>
<name>A0A811NA09_9POAL</name>
<dbReference type="InterPro" id="IPR000719">
    <property type="entry name" value="Prot_kinase_dom"/>
</dbReference>
<evidence type="ECO:0000256" key="1">
    <source>
        <dbReference type="ARBA" id="ARBA00022729"/>
    </source>
</evidence>
<dbReference type="InterPro" id="IPR051343">
    <property type="entry name" value="G-type_lectin_kinases/EP1-like"/>
</dbReference>
<dbReference type="GO" id="GO:0005524">
    <property type="term" value="F:ATP binding"/>
    <property type="evidence" value="ECO:0007669"/>
    <property type="project" value="InterPro"/>
</dbReference>
<dbReference type="Pfam" id="PF00069">
    <property type="entry name" value="Pkinase"/>
    <property type="match status" value="1"/>
</dbReference>
<dbReference type="PANTHER" id="PTHR47976">
    <property type="entry name" value="G-TYPE LECTIN S-RECEPTOR-LIKE SERINE/THREONINE-PROTEIN KINASE SD2-5"/>
    <property type="match status" value="1"/>
</dbReference>
<keyword evidence="1" id="KW-0732">Signal</keyword>
<dbReference type="EMBL" id="CAJGYO010000003">
    <property type="protein sequence ID" value="CAD6221319.1"/>
    <property type="molecule type" value="Genomic_DNA"/>
</dbReference>
<evidence type="ECO:0000256" key="2">
    <source>
        <dbReference type="ARBA" id="ARBA00022734"/>
    </source>
</evidence>
<keyword evidence="5" id="KW-1185">Reference proteome</keyword>
<dbReference type="InterPro" id="IPR011009">
    <property type="entry name" value="Kinase-like_dom_sf"/>
</dbReference>